<dbReference type="GO" id="GO:0009052">
    <property type="term" value="P:pentose-phosphate shunt, non-oxidative branch"/>
    <property type="evidence" value="ECO:0007669"/>
    <property type="project" value="TreeGrafter"/>
</dbReference>
<dbReference type="Pfam" id="PF02502">
    <property type="entry name" value="LacAB_rpiB"/>
    <property type="match status" value="1"/>
</dbReference>
<dbReference type="NCBIfam" id="TIGR00689">
    <property type="entry name" value="rpiB_lacA_lacB"/>
    <property type="match status" value="1"/>
</dbReference>
<evidence type="ECO:0000313" key="3">
    <source>
        <dbReference type="Proteomes" id="UP000176846"/>
    </source>
</evidence>
<dbReference type="EMBL" id="MGEK01000019">
    <property type="protein sequence ID" value="OGL82519.1"/>
    <property type="molecule type" value="Genomic_DNA"/>
</dbReference>
<dbReference type="NCBIfam" id="NF004051">
    <property type="entry name" value="PRK05571.1"/>
    <property type="match status" value="1"/>
</dbReference>
<name>A0A1F7UW68_9BACT</name>
<dbReference type="InterPro" id="IPR003500">
    <property type="entry name" value="RpiB_LacA_LacB"/>
</dbReference>
<evidence type="ECO:0000256" key="1">
    <source>
        <dbReference type="ARBA" id="ARBA00008754"/>
    </source>
</evidence>
<dbReference type="PANTHER" id="PTHR30345:SF0">
    <property type="entry name" value="DNA DAMAGE-REPAIR_TOLERATION PROTEIN DRT102"/>
    <property type="match status" value="1"/>
</dbReference>
<dbReference type="PANTHER" id="PTHR30345">
    <property type="entry name" value="RIBOSE-5-PHOSPHATE ISOMERASE B"/>
    <property type="match status" value="1"/>
</dbReference>
<dbReference type="Gene3D" id="3.40.1400.10">
    <property type="entry name" value="Sugar-phosphate isomerase, RpiB/LacA/LacB"/>
    <property type="match status" value="1"/>
</dbReference>
<dbReference type="SUPFAM" id="SSF89623">
    <property type="entry name" value="Ribose/Galactose isomerase RpiB/AlsB"/>
    <property type="match status" value="1"/>
</dbReference>
<dbReference type="AlphaFoldDB" id="A0A1F7UW68"/>
<dbReference type="InterPro" id="IPR036569">
    <property type="entry name" value="RpiB_LacA_LacB_sf"/>
</dbReference>
<proteinExistence type="inferred from homology"/>
<comment type="similarity">
    <text evidence="1">Belongs to the LacAB/RpiB family.</text>
</comment>
<dbReference type="GO" id="GO:0004751">
    <property type="term" value="F:ribose-5-phosphate isomerase activity"/>
    <property type="evidence" value="ECO:0007669"/>
    <property type="project" value="TreeGrafter"/>
</dbReference>
<protein>
    <recommendedName>
        <fullName evidence="4">Ribose 5-phosphate isomerase B</fullName>
    </recommendedName>
</protein>
<gene>
    <name evidence="2" type="ORF">A2936_03815</name>
</gene>
<sequence>MLYLGADHRGFALKESLKRYLAKQGVAFEDLGAASLVPGDDYVDYGLAVAKAVANDPEAHKGVLICGSGIGMSIVANKIKGARAALVTELRQAVAARTDDDSNVLVLEADATTPDRGIEIAEKWLNTSFSGAESHQRRLDKIKELEEGSFC</sequence>
<evidence type="ECO:0008006" key="4">
    <source>
        <dbReference type="Google" id="ProtNLM"/>
    </source>
</evidence>
<dbReference type="PIRSF" id="PIRSF005384">
    <property type="entry name" value="RpiB_LacA_B"/>
    <property type="match status" value="1"/>
</dbReference>
<evidence type="ECO:0000313" key="2">
    <source>
        <dbReference type="EMBL" id="OGL82519.1"/>
    </source>
</evidence>
<organism evidence="2 3">
    <name type="scientific">Candidatus Uhrbacteria bacterium RIFCSPLOWO2_01_FULL_47_25</name>
    <dbReference type="NCBI Taxonomy" id="1802402"/>
    <lineage>
        <taxon>Bacteria</taxon>
        <taxon>Candidatus Uhriibacteriota</taxon>
    </lineage>
</organism>
<dbReference type="GO" id="GO:0019316">
    <property type="term" value="P:D-allose catabolic process"/>
    <property type="evidence" value="ECO:0007669"/>
    <property type="project" value="TreeGrafter"/>
</dbReference>
<accession>A0A1F7UW68</accession>
<dbReference type="Proteomes" id="UP000176846">
    <property type="component" value="Unassembled WGS sequence"/>
</dbReference>
<reference evidence="2 3" key="1">
    <citation type="journal article" date="2016" name="Nat. Commun.">
        <title>Thousands of microbial genomes shed light on interconnected biogeochemical processes in an aquifer system.</title>
        <authorList>
            <person name="Anantharaman K."/>
            <person name="Brown C.T."/>
            <person name="Hug L.A."/>
            <person name="Sharon I."/>
            <person name="Castelle C.J."/>
            <person name="Probst A.J."/>
            <person name="Thomas B.C."/>
            <person name="Singh A."/>
            <person name="Wilkins M.J."/>
            <person name="Karaoz U."/>
            <person name="Brodie E.L."/>
            <person name="Williams K.H."/>
            <person name="Hubbard S.S."/>
            <person name="Banfield J.F."/>
        </authorList>
    </citation>
    <scope>NUCLEOTIDE SEQUENCE [LARGE SCALE GENOMIC DNA]</scope>
</reference>
<comment type="caution">
    <text evidence="2">The sequence shown here is derived from an EMBL/GenBank/DDBJ whole genome shotgun (WGS) entry which is preliminary data.</text>
</comment>